<gene>
    <name evidence="10" type="ORF">EPTV-WA-048</name>
</gene>
<dbReference type="GO" id="GO:0030261">
    <property type="term" value="P:chromosome condensation"/>
    <property type="evidence" value="ECO:0007669"/>
    <property type="project" value="UniProtKB-UniRule"/>
</dbReference>
<dbReference type="InterPro" id="IPR006754">
    <property type="entry name" value="Poxvirus_I3_ssDNA-bd"/>
</dbReference>
<comment type="subcellular location">
    <subcellularLocation>
        <location evidence="8">Host cytoplasm</location>
    </subcellularLocation>
    <text evidence="8">Localizes in cytoplasmic virus factories, where it is associated with viral DNA.</text>
</comment>
<evidence type="ECO:0000256" key="3">
    <source>
        <dbReference type="ARBA" id="ARBA00023125"/>
    </source>
</evidence>
<evidence type="ECO:0000256" key="6">
    <source>
        <dbReference type="ARBA" id="ARBA00034757"/>
    </source>
</evidence>
<keyword evidence="4 8" id="KW-1035">Host cytoplasm</keyword>
<evidence type="ECO:0000256" key="4">
    <source>
        <dbReference type="ARBA" id="ARBA00023200"/>
    </source>
</evidence>
<sequence length="270" mass="30189">MRKHVVQKPAVSSVNKKTDNENKTNTCASVIEFTKSLCKSTNKYIDSVTLIASQYPTCSNINIKLTNDLSSKMTSTFIVVEGETKIYKKKNDAKSDPFFVRIKPNAISPLMYQMLEHIYSNIREGVRVPPNLANLQISEFVEKTFVGDYMYINKLGGAVVEYTSPGSKSITMSITDELEQLSKRDRQMARIIITPIVFYKNGLDVKVTFALKKLIIEREFSANVIDVDGSSGKVSMSESGEEDIVRGLGLMDTCDDVCDEDNVETSLFNV</sequence>
<evidence type="ECO:0000313" key="11">
    <source>
        <dbReference type="Proteomes" id="UP000217428"/>
    </source>
</evidence>
<dbReference type="GO" id="GO:0003697">
    <property type="term" value="F:single-stranded DNA binding"/>
    <property type="evidence" value="ECO:0007669"/>
    <property type="project" value="UniProtKB-UniRule"/>
</dbReference>
<accession>A0A220T6A7</accession>
<evidence type="ECO:0000256" key="2">
    <source>
        <dbReference type="ARBA" id="ARBA00023067"/>
    </source>
</evidence>
<dbReference type="PIRSF" id="PIRSF003767">
    <property type="entry name" value="VAC_I3L"/>
    <property type="match status" value="1"/>
</dbReference>
<evidence type="ECO:0000256" key="1">
    <source>
        <dbReference type="ARBA" id="ARBA00022518"/>
    </source>
</evidence>
<keyword evidence="11" id="KW-1185">Reference proteome</keyword>
<feature type="region of interest" description="Disordered" evidence="9">
    <location>
        <begin position="1"/>
        <end position="21"/>
    </location>
</feature>
<comment type="subunit">
    <text evidence="8">Homoomultimer. Interacts with the small subunit of ribonucleotide reductase.</text>
</comment>
<dbReference type="GO" id="GO:0030430">
    <property type="term" value="C:host cell cytoplasm"/>
    <property type="evidence" value="ECO:0007669"/>
    <property type="project" value="UniProtKB-SubCell"/>
</dbReference>
<keyword evidence="2 8" id="KW-0226">DNA condensation</keyword>
<dbReference type="OrthoDB" id="8815at10239"/>
<name>A0A220T6A7_9POXV</name>
<dbReference type="EMBL" id="KY747497">
    <property type="protein sequence ID" value="ASK51249.1"/>
    <property type="molecule type" value="Genomic_DNA"/>
</dbReference>
<keyword evidence="3 8" id="KW-0238">DNA-binding</keyword>
<keyword evidence="1" id="KW-0244">Early protein</keyword>
<proteinExistence type="inferred from homology"/>
<protein>
    <recommendedName>
        <fullName evidence="7 8">Protein OPG079</fullName>
    </recommendedName>
</protein>
<evidence type="ECO:0000313" key="10">
    <source>
        <dbReference type="EMBL" id="ASK51249.1"/>
    </source>
</evidence>
<evidence type="ECO:0000256" key="8">
    <source>
        <dbReference type="PIRNR" id="PIRNR003767"/>
    </source>
</evidence>
<reference evidence="10 11" key="1">
    <citation type="journal article" date="2017" name="Virus Genes">
        <title>Characterization of Eptesipoxvirus, a novel poxvirus from a microchiropteran bat.</title>
        <authorList>
            <person name="Tu S.L."/>
            <person name="Nakazawa Y."/>
            <person name="Gao J."/>
            <person name="Wilkins K."/>
            <person name="Gallardo-Romero N."/>
            <person name="Li Y."/>
            <person name="Emerson G.L."/>
            <person name="Carroll D.S."/>
            <person name="Upton C."/>
        </authorList>
    </citation>
    <scope>NUCLEOTIDE SEQUENCE [LARGE SCALE GENOMIC DNA]</scope>
    <source>
        <strain evidence="10 11">Washington</strain>
    </source>
</reference>
<dbReference type="Pfam" id="PF04661">
    <property type="entry name" value="Pox_I3"/>
    <property type="match status" value="1"/>
</dbReference>
<comment type="function">
    <text evidence="5">Plays an essential role in viral DNA replication. Binds to ssDNA with high affinity and localizes to cytoplasmic factories where nascent viral genomes accumulate. May disrupt loops, hairpins and other secondary structures present on ssDNA to reduce and eliminate pausing of viral DNA polymerase at specific sites during elongation.</text>
</comment>
<evidence type="ECO:0000256" key="9">
    <source>
        <dbReference type="SAM" id="MobiDB-lite"/>
    </source>
</evidence>
<comment type="similarity">
    <text evidence="6 8">Belongs to the orthopoxvirus OPG079 family.</text>
</comment>
<dbReference type="Proteomes" id="UP000217428">
    <property type="component" value="Segment"/>
</dbReference>
<evidence type="ECO:0000256" key="7">
    <source>
        <dbReference type="ARBA" id="ARBA00034817"/>
    </source>
</evidence>
<organism evidence="10 11">
    <name type="scientific">Eptesipox virus</name>
    <dbReference type="NCBI Taxonomy" id="1329402"/>
    <lineage>
        <taxon>Viruses</taxon>
        <taxon>Varidnaviria</taxon>
        <taxon>Bamfordvirae</taxon>
        <taxon>Nucleocytoviricota</taxon>
        <taxon>Pokkesviricetes</taxon>
        <taxon>Chitovirales</taxon>
        <taxon>Poxviridae</taxon>
        <taxon>Chordopoxvirinae</taxon>
        <taxon>Vespertilionpoxvirus</taxon>
        <taxon>Vespertilionpoxvirus eptesipox</taxon>
    </lineage>
</organism>
<evidence type="ECO:0000256" key="5">
    <source>
        <dbReference type="ARBA" id="ARBA00034682"/>
    </source>
</evidence>